<dbReference type="SMART" id="SM00249">
    <property type="entry name" value="PHD"/>
    <property type="match status" value="2"/>
</dbReference>
<evidence type="ECO:0000313" key="8">
    <source>
        <dbReference type="EMBL" id="CAK9184600.1"/>
    </source>
</evidence>
<dbReference type="CDD" id="cd15489">
    <property type="entry name" value="PHD_SF"/>
    <property type="match status" value="1"/>
</dbReference>
<keyword evidence="2" id="KW-0479">Metal-binding</keyword>
<dbReference type="Proteomes" id="UP001642360">
    <property type="component" value="Unassembled WGS sequence"/>
</dbReference>
<feature type="domain" description="Zinc finger PHD-type" evidence="7">
    <location>
        <begin position="601"/>
        <end position="650"/>
    </location>
</feature>
<evidence type="ECO:0000256" key="3">
    <source>
        <dbReference type="ARBA" id="ARBA00022771"/>
    </source>
</evidence>
<dbReference type="GO" id="GO:0008270">
    <property type="term" value="F:zinc ion binding"/>
    <property type="evidence" value="ECO:0007669"/>
    <property type="project" value="UniProtKB-KW"/>
</dbReference>
<dbReference type="AlphaFoldDB" id="A0ABC8UU72"/>
<proteinExistence type="predicted"/>
<feature type="domain" description="Zinc finger PHD-type" evidence="7">
    <location>
        <begin position="1019"/>
        <end position="1061"/>
    </location>
</feature>
<dbReference type="InterPro" id="IPR019787">
    <property type="entry name" value="Znf_PHD-finger"/>
</dbReference>
<dbReference type="PANTHER" id="PTHR46174">
    <property type="entry name" value="CXXC-TYPE ZINC FINGER PROTEIN 1"/>
    <property type="match status" value="1"/>
</dbReference>
<dbReference type="InterPro" id="IPR011011">
    <property type="entry name" value="Znf_FYVE_PHD"/>
</dbReference>
<accession>A0ABC8UU72</accession>
<evidence type="ECO:0000256" key="4">
    <source>
        <dbReference type="ARBA" id="ARBA00022833"/>
    </source>
</evidence>
<dbReference type="Pfam" id="PF08429">
    <property type="entry name" value="PLU-1"/>
    <property type="match status" value="1"/>
</dbReference>
<dbReference type="InterPro" id="IPR001965">
    <property type="entry name" value="Znf_PHD"/>
</dbReference>
<sequence length="1162" mass="130831">ILELQVQVPEAEMLLDLIKQAESCRSRCNEMLKGSICLKKLELLLLELDGFPVKIPELELLRQYHTDAESWVSRVNDVLVNLHNRDDQENVVDELQCIKRDGELLKIRVDVLPFFEDLEVDLKKALCRVKARKVLRCKMSLDFIQTLLREASLYAPWFDASYRLRTIKIFSLHFQNFDFHMPIYARLQVEKEKLFAEISGLHAVGICWEEKAKHILASEAQMSDFEDLLRTSKDICAILPSLDDVKDAISMAKSWLNKSKPFLVDDIPVALSSSSLLKVDALKDLVSQSKLLKISLRERSTLQTVLNNCLKWEQDACSLLHDAESLLIIENVGDGISSGLLSRIEHQVAAMESALKAILSLGFDLGVIPKLQDACSMLQWCFKALSFCAIAPALEEVEMLLEVTGPLPAIYKSCSLWSSLVDGLNWLKNALEISVPCNLRRFKLSDVEEVCMQSQTINISFPVMVSRLLNAIKRHHLNSRDRSWVLLLELKFVSGIINSNVQDFDPSNVQCGYFLLPSGLPESCYVADELELGSTDAYNCSELDMVSSEVQKVEHWKQRFEEIAGPSVGDHNSNLNVLLEIKSTLDRSLYIYDKSKGREPGCICILCCNDIKDQELLTCSLCMDCFHLGCSGSALENTNDAAIFICPFCHCAKKGKISRNGSGLLRIGGKQPELNDLIELLSLAEDLCICIKEKIILGQIVEKAVACKAWLTERVDFVLGYLDEDLSIAAKNISVALKARDGAWSGRDSPVCGYQPRNMVSFLFLIGSTFSCKQAVEVAGVYDHQGSCKLELALARNSWRVTAQGLLEGPHKPKIQQIQQHLKAKAVACKAWLTERVDFVLGYLDEDLSIAAKNISVALKARDGAWSGRDSPVCGYQPRNMVSFLFLIGSTFSCKQAVEVAGVYDHQGSCKLELALARNSWRVTAQGLLEGPHKPKIQQIQQHLKAGLAISIPPEDYFRQRLTEVRHIGLQWADKAKKVSVDSGALGLDKVFELMMEGENLTIQFDKELKLLRDRSMLYCICRKPYDQRAMIACDKCDEWYHFDCIKLSLPPKIYFCPACKLQTDVDLCASPSLTQERQVSSGSKLEEPQTPSPHRTELRRKSKKPKSRKRKTLVPADSDSLKRSSGTERLLWRNRKPFRRASRKRAELESLSPFFYVRTIS</sequence>
<feature type="region of interest" description="Disordered" evidence="6">
    <location>
        <begin position="1079"/>
        <end position="1129"/>
    </location>
</feature>
<evidence type="ECO:0000256" key="2">
    <source>
        <dbReference type="ARBA" id="ARBA00022723"/>
    </source>
</evidence>
<dbReference type="GO" id="GO:0005634">
    <property type="term" value="C:nucleus"/>
    <property type="evidence" value="ECO:0007669"/>
    <property type="project" value="UniProtKB-SubCell"/>
</dbReference>
<comment type="caution">
    <text evidence="8">The sequence shown here is derived from an EMBL/GenBank/DDBJ whole genome shotgun (WGS) entry which is preliminary data.</text>
</comment>
<dbReference type="InterPro" id="IPR037869">
    <property type="entry name" value="Spp1/CFP1"/>
</dbReference>
<protein>
    <recommendedName>
        <fullName evidence="7">Zinc finger PHD-type domain-containing protein</fullName>
    </recommendedName>
</protein>
<reference evidence="8 9" key="1">
    <citation type="submission" date="2024-02" db="EMBL/GenBank/DDBJ databases">
        <authorList>
            <person name="Vignale AGUSTIN F."/>
            <person name="Sosa J E."/>
            <person name="Modenutti C."/>
        </authorList>
    </citation>
    <scope>NUCLEOTIDE SEQUENCE [LARGE SCALE GENOMIC DNA]</scope>
</reference>
<gene>
    <name evidence="8" type="ORF">ILEXP_LOCUS54947</name>
</gene>
<keyword evidence="4" id="KW-0862">Zinc</keyword>
<dbReference type="SUPFAM" id="SSF57903">
    <property type="entry name" value="FYVE/PHD zinc finger"/>
    <property type="match status" value="2"/>
</dbReference>
<evidence type="ECO:0000259" key="7">
    <source>
        <dbReference type="SMART" id="SM00249"/>
    </source>
</evidence>
<keyword evidence="5" id="KW-0539">Nucleus</keyword>
<dbReference type="PANTHER" id="PTHR46174:SF1">
    <property type="entry name" value="CXXC-TYPE ZINC FINGER PROTEIN 1"/>
    <property type="match status" value="1"/>
</dbReference>
<dbReference type="Pfam" id="PF00628">
    <property type="entry name" value="PHD"/>
    <property type="match status" value="1"/>
</dbReference>
<keyword evidence="9" id="KW-1185">Reference proteome</keyword>
<keyword evidence="3" id="KW-0863">Zinc-finger</keyword>
<evidence type="ECO:0000256" key="5">
    <source>
        <dbReference type="ARBA" id="ARBA00023242"/>
    </source>
</evidence>
<dbReference type="Gene3D" id="2.60.120.650">
    <property type="entry name" value="Cupin"/>
    <property type="match status" value="1"/>
</dbReference>
<organism evidence="8 9">
    <name type="scientific">Ilex paraguariensis</name>
    <name type="common">yerba mate</name>
    <dbReference type="NCBI Taxonomy" id="185542"/>
    <lineage>
        <taxon>Eukaryota</taxon>
        <taxon>Viridiplantae</taxon>
        <taxon>Streptophyta</taxon>
        <taxon>Embryophyta</taxon>
        <taxon>Tracheophyta</taxon>
        <taxon>Spermatophyta</taxon>
        <taxon>Magnoliopsida</taxon>
        <taxon>eudicotyledons</taxon>
        <taxon>Gunneridae</taxon>
        <taxon>Pentapetalae</taxon>
        <taxon>asterids</taxon>
        <taxon>campanulids</taxon>
        <taxon>Aquifoliales</taxon>
        <taxon>Aquifoliaceae</taxon>
        <taxon>Ilex</taxon>
    </lineage>
</organism>
<name>A0ABC8UU72_9AQUA</name>
<comment type="subcellular location">
    <subcellularLocation>
        <location evidence="1">Nucleus</location>
    </subcellularLocation>
</comment>
<feature type="compositionally biased region" description="Basic residues" evidence="6">
    <location>
        <begin position="1098"/>
        <end position="1113"/>
    </location>
</feature>
<dbReference type="InterPro" id="IPR019786">
    <property type="entry name" value="Zinc_finger_PHD-type_CS"/>
</dbReference>
<dbReference type="EMBL" id="CAUOFW020009046">
    <property type="protein sequence ID" value="CAK9184600.1"/>
    <property type="molecule type" value="Genomic_DNA"/>
</dbReference>
<dbReference type="InterPro" id="IPR013637">
    <property type="entry name" value="Lys_sp_deMease-like_dom"/>
</dbReference>
<evidence type="ECO:0000256" key="1">
    <source>
        <dbReference type="ARBA" id="ARBA00004123"/>
    </source>
</evidence>
<dbReference type="PROSITE" id="PS01359">
    <property type="entry name" value="ZF_PHD_1"/>
    <property type="match status" value="1"/>
</dbReference>
<evidence type="ECO:0000256" key="6">
    <source>
        <dbReference type="SAM" id="MobiDB-lite"/>
    </source>
</evidence>
<evidence type="ECO:0000313" key="9">
    <source>
        <dbReference type="Proteomes" id="UP001642360"/>
    </source>
</evidence>
<feature type="non-terminal residue" evidence="8">
    <location>
        <position position="1"/>
    </location>
</feature>